<gene>
    <name evidence="2" type="ORF">EQG63_09985</name>
</gene>
<dbReference type="EMBL" id="SBKO01000004">
    <property type="protein sequence ID" value="RXR17803.1"/>
    <property type="molecule type" value="Genomic_DNA"/>
</dbReference>
<feature type="transmembrane region" description="Helical" evidence="1">
    <location>
        <begin position="175"/>
        <end position="195"/>
    </location>
</feature>
<name>A0A4Q1K428_9FLAO</name>
<feature type="transmembrane region" description="Helical" evidence="1">
    <location>
        <begin position="142"/>
        <end position="163"/>
    </location>
</feature>
<evidence type="ECO:0008006" key="4">
    <source>
        <dbReference type="Google" id="ProtNLM"/>
    </source>
</evidence>
<organism evidence="2 3">
    <name type="scientific">Flavobacterium amnicola</name>
    <dbReference type="NCBI Taxonomy" id="2506422"/>
    <lineage>
        <taxon>Bacteria</taxon>
        <taxon>Pseudomonadati</taxon>
        <taxon>Bacteroidota</taxon>
        <taxon>Flavobacteriia</taxon>
        <taxon>Flavobacteriales</taxon>
        <taxon>Flavobacteriaceae</taxon>
        <taxon>Flavobacterium</taxon>
    </lineage>
</organism>
<keyword evidence="3" id="KW-1185">Reference proteome</keyword>
<evidence type="ECO:0000313" key="3">
    <source>
        <dbReference type="Proteomes" id="UP000290283"/>
    </source>
</evidence>
<reference evidence="3" key="1">
    <citation type="submission" date="2019-01" db="EMBL/GenBank/DDBJ databases">
        <title>Cytophagaceae bacterium strain CAR-16.</title>
        <authorList>
            <person name="Chen W.-M."/>
        </authorList>
    </citation>
    <scope>NUCLEOTIDE SEQUENCE [LARGE SCALE GENOMIC DNA]</scope>
    <source>
        <strain evidence="3">LLJ-11</strain>
    </source>
</reference>
<keyword evidence="1" id="KW-0472">Membrane</keyword>
<comment type="caution">
    <text evidence="2">The sequence shown here is derived from an EMBL/GenBank/DDBJ whole genome shotgun (WGS) entry which is preliminary data.</text>
</comment>
<feature type="transmembrane region" description="Helical" evidence="1">
    <location>
        <begin position="53"/>
        <end position="72"/>
    </location>
</feature>
<feature type="transmembrane region" description="Helical" evidence="1">
    <location>
        <begin position="78"/>
        <end position="97"/>
    </location>
</feature>
<accession>A0A4Q1K428</accession>
<protein>
    <recommendedName>
        <fullName evidence="4">YhhN-like protein</fullName>
    </recommendedName>
</protein>
<dbReference type="OrthoDB" id="1360785at2"/>
<keyword evidence="1" id="KW-1133">Transmembrane helix</keyword>
<feature type="transmembrane region" description="Helical" evidence="1">
    <location>
        <begin position="117"/>
        <end position="136"/>
    </location>
</feature>
<evidence type="ECO:0000256" key="1">
    <source>
        <dbReference type="SAM" id="Phobius"/>
    </source>
</evidence>
<proteinExistence type="predicted"/>
<keyword evidence="1" id="KW-0812">Transmembrane</keyword>
<sequence>MNILKSHLRLYFIFGILYFLSTFMDWTYTSYFAKPLFIGAISFYYIEESRKNINYYNCIILIFFLISGVINLLEGFDYFVYVLFFNFLAYCMLLLQLIKELRHKKLYIIDKENYTSILLTFIFLACILYISSLIVFDSSFELYKVILVYDAILITFVFSAAYAYLAKPNQKNTYLIIYALITIMCELFYGIYYYYYKLDFLRFTSIFCYILSFYFLIHYFLKENDTILE</sequence>
<feature type="transmembrane region" description="Helical" evidence="1">
    <location>
        <begin position="7"/>
        <end position="24"/>
    </location>
</feature>
<evidence type="ECO:0000313" key="2">
    <source>
        <dbReference type="EMBL" id="RXR17803.1"/>
    </source>
</evidence>
<dbReference type="RefSeq" id="WP_129436231.1">
    <property type="nucleotide sequence ID" value="NZ_SBKO01000004.1"/>
</dbReference>
<dbReference type="Proteomes" id="UP000290283">
    <property type="component" value="Unassembled WGS sequence"/>
</dbReference>
<feature type="transmembrane region" description="Helical" evidence="1">
    <location>
        <begin position="201"/>
        <end position="221"/>
    </location>
</feature>
<dbReference type="AlphaFoldDB" id="A0A4Q1K428"/>